<dbReference type="GO" id="GO:0016887">
    <property type="term" value="F:ATP hydrolysis activity"/>
    <property type="evidence" value="ECO:0007669"/>
    <property type="project" value="TreeGrafter"/>
</dbReference>
<dbReference type="InterPro" id="IPR050625">
    <property type="entry name" value="ParA/MinD_ATPase"/>
</dbReference>
<protein>
    <submittedName>
        <fullName evidence="1">MinD/ParA family protein</fullName>
    </submittedName>
</protein>
<dbReference type="AlphaFoldDB" id="A0A975LCM6"/>
<keyword evidence="2" id="KW-1185">Reference proteome</keyword>
<dbReference type="KEGG" id="nec:KGD82_27835"/>
<dbReference type="EMBL" id="CP074403">
    <property type="protein sequence ID" value="QVJ03519.1"/>
    <property type="molecule type" value="Genomic_DNA"/>
</dbReference>
<dbReference type="GO" id="GO:0009898">
    <property type="term" value="C:cytoplasmic side of plasma membrane"/>
    <property type="evidence" value="ECO:0007669"/>
    <property type="project" value="TreeGrafter"/>
</dbReference>
<dbReference type="GO" id="GO:0005829">
    <property type="term" value="C:cytosol"/>
    <property type="evidence" value="ECO:0007669"/>
    <property type="project" value="TreeGrafter"/>
</dbReference>
<geneLocation type="plasmid" evidence="1 2">
    <name>unnamed2</name>
</geneLocation>
<sequence length="239" mass="26068">MALGSVLASLRETRVIALDGNPDLGTLADRVQPDTELTMRDLVSDIESVHRYSDLRRYTSTNDSRLRVLAGGSPAAGEDPYATHAYGLTLGLLEQHYDLLLTDCGTGLRTPVMSSILRACDQVVIVLEPSQETARMAEETLRELHACGHGDLASNALAVISNVTSTSRKTLDLESITNSFRAQVTDVVEVPHDPHLALGGLVRLSSLRPATKHSFMRLGVALIDRLTKLEEPHRPSRPR</sequence>
<dbReference type="PANTHER" id="PTHR43384">
    <property type="entry name" value="SEPTUM SITE-DETERMINING PROTEIN MIND HOMOLOG, CHLOROPLASTIC-RELATED"/>
    <property type="match status" value="1"/>
</dbReference>
<name>A0A975LCM6_9ACTN</name>
<evidence type="ECO:0000313" key="1">
    <source>
        <dbReference type="EMBL" id="QVJ03519.1"/>
    </source>
</evidence>
<proteinExistence type="predicted"/>
<dbReference type="GO" id="GO:0051782">
    <property type="term" value="P:negative regulation of cell division"/>
    <property type="evidence" value="ECO:0007669"/>
    <property type="project" value="TreeGrafter"/>
</dbReference>
<dbReference type="GO" id="GO:0005524">
    <property type="term" value="F:ATP binding"/>
    <property type="evidence" value="ECO:0007669"/>
    <property type="project" value="TreeGrafter"/>
</dbReference>
<gene>
    <name evidence="1" type="ORF">KGD82_27835</name>
</gene>
<keyword evidence="1" id="KW-0614">Plasmid</keyword>
<evidence type="ECO:0000313" key="2">
    <source>
        <dbReference type="Proteomes" id="UP000682416"/>
    </source>
</evidence>
<dbReference type="Proteomes" id="UP000682416">
    <property type="component" value="Plasmid unnamed2"/>
</dbReference>
<dbReference type="Gene3D" id="3.40.50.300">
    <property type="entry name" value="P-loop containing nucleotide triphosphate hydrolases"/>
    <property type="match status" value="1"/>
</dbReference>
<dbReference type="PANTHER" id="PTHR43384:SF14">
    <property type="entry name" value="ESX-1 SECRETION-ASSOCIATED PROTEIN ESPI"/>
    <property type="match status" value="1"/>
</dbReference>
<organism evidence="1 2">
    <name type="scientific">Nocardiopsis eucommiae</name>
    <dbReference type="NCBI Taxonomy" id="2831970"/>
    <lineage>
        <taxon>Bacteria</taxon>
        <taxon>Bacillati</taxon>
        <taxon>Actinomycetota</taxon>
        <taxon>Actinomycetes</taxon>
        <taxon>Streptosporangiales</taxon>
        <taxon>Nocardiopsidaceae</taxon>
        <taxon>Nocardiopsis</taxon>
    </lineage>
</organism>
<dbReference type="InterPro" id="IPR027417">
    <property type="entry name" value="P-loop_NTPase"/>
</dbReference>
<dbReference type="SUPFAM" id="SSF52540">
    <property type="entry name" value="P-loop containing nucleoside triphosphate hydrolases"/>
    <property type="match status" value="1"/>
</dbReference>
<reference evidence="1" key="1">
    <citation type="submission" date="2021-05" db="EMBL/GenBank/DDBJ databases">
        <authorList>
            <person name="Kaiqin L."/>
            <person name="Jian G."/>
        </authorList>
    </citation>
    <scope>NUCLEOTIDE SEQUENCE</scope>
    <source>
        <strain evidence="1">HDS5</strain>
        <plasmid evidence="1">unnamed2</plasmid>
    </source>
</reference>
<accession>A0A975LCM6</accession>